<comment type="similarity">
    <text evidence="1">Belongs to the asaB hydroxylase/desaturase family.</text>
</comment>
<dbReference type="InterPro" id="IPR044053">
    <property type="entry name" value="AsaB-like"/>
</dbReference>
<dbReference type="PANTHER" id="PTHR34598:SF3">
    <property type="entry name" value="OXIDOREDUCTASE AN1597"/>
    <property type="match status" value="1"/>
</dbReference>
<accession>A0AA39XXJ9</accession>
<evidence type="ECO:0000313" key="2">
    <source>
        <dbReference type="EMBL" id="KAK0642133.1"/>
    </source>
</evidence>
<dbReference type="Proteomes" id="UP001174936">
    <property type="component" value="Unassembled WGS sequence"/>
</dbReference>
<dbReference type="PANTHER" id="PTHR34598">
    <property type="entry name" value="BLL6449 PROTEIN"/>
    <property type="match status" value="1"/>
</dbReference>
<organism evidence="2 3">
    <name type="scientific">Cercophora newfieldiana</name>
    <dbReference type="NCBI Taxonomy" id="92897"/>
    <lineage>
        <taxon>Eukaryota</taxon>
        <taxon>Fungi</taxon>
        <taxon>Dikarya</taxon>
        <taxon>Ascomycota</taxon>
        <taxon>Pezizomycotina</taxon>
        <taxon>Sordariomycetes</taxon>
        <taxon>Sordariomycetidae</taxon>
        <taxon>Sordariales</taxon>
        <taxon>Lasiosphaeriaceae</taxon>
        <taxon>Cercophora</taxon>
    </lineage>
</organism>
<proteinExistence type="inferred from homology"/>
<dbReference type="EMBL" id="JAULSV010000006">
    <property type="protein sequence ID" value="KAK0642133.1"/>
    <property type="molecule type" value="Genomic_DNA"/>
</dbReference>
<protein>
    <submittedName>
        <fullName evidence="2">Uncharacterized protein</fullName>
    </submittedName>
</protein>
<dbReference type="GO" id="GO:0016491">
    <property type="term" value="F:oxidoreductase activity"/>
    <property type="evidence" value="ECO:0007669"/>
    <property type="project" value="InterPro"/>
</dbReference>
<sequence length="151" mass="17166">MGNGLKYGVKPPFFRVYCDSSEATCRERLQLYFPESFNDIMKNRHLATSIIISRRRLPSCPVRLPHRRQGRLGLSSTHTSSTRRTKCGNYKPSHLWFYKKGMTQEDVIVFKLYDNLASEATVCPHSAFIDPTASPTGARRSSIEVKIIVLG</sequence>
<reference evidence="2" key="1">
    <citation type="submission" date="2023-06" db="EMBL/GenBank/DDBJ databases">
        <title>Genome-scale phylogeny and comparative genomics of the fungal order Sordariales.</title>
        <authorList>
            <consortium name="Lawrence Berkeley National Laboratory"/>
            <person name="Hensen N."/>
            <person name="Bonometti L."/>
            <person name="Westerberg I."/>
            <person name="Brannstrom I.O."/>
            <person name="Guillou S."/>
            <person name="Cros-Aarteil S."/>
            <person name="Calhoun S."/>
            <person name="Haridas S."/>
            <person name="Kuo A."/>
            <person name="Mondo S."/>
            <person name="Pangilinan J."/>
            <person name="Riley R."/>
            <person name="Labutti K."/>
            <person name="Andreopoulos B."/>
            <person name="Lipzen A."/>
            <person name="Chen C."/>
            <person name="Yanf M."/>
            <person name="Daum C."/>
            <person name="Ng V."/>
            <person name="Clum A."/>
            <person name="Steindorff A."/>
            <person name="Ohm R."/>
            <person name="Martin F."/>
            <person name="Silar P."/>
            <person name="Natvig D."/>
            <person name="Lalanne C."/>
            <person name="Gautier V."/>
            <person name="Ament-Velasquez S.L."/>
            <person name="Kruys A."/>
            <person name="Hutchinson M.I."/>
            <person name="Powell A.J."/>
            <person name="Barry K."/>
            <person name="Miller A.N."/>
            <person name="Grigoriev I.V."/>
            <person name="Debuchy R."/>
            <person name="Gladieux P."/>
            <person name="Thoren M.H."/>
            <person name="Johannesson H."/>
        </authorList>
    </citation>
    <scope>NUCLEOTIDE SEQUENCE</scope>
    <source>
        <strain evidence="2">SMH2532-1</strain>
    </source>
</reference>
<evidence type="ECO:0000256" key="1">
    <source>
        <dbReference type="ARBA" id="ARBA00023604"/>
    </source>
</evidence>
<gene>
    <name evidence="2" type="ORF">B0T16DRAFT_225388</name>
</gene>
<name>A0AA39XXJ9_9PEZI</name>
<evidence type="ECO:0000313" key="3">
    <source>
        <dbReference type="Proteomes" id="UP001174936"/>
    </source>
</evidence>
<comment type="caution">
    <text evidence="2">The sequence shown here is derived from an EMBL/GenBank/DDBJ whole genome shotgun (WGS) entry which is preliminary data.</text>
</comment>
<dbReference type="AlphaFoldDB" id="A0AA39XXJ9"/>
<keyword evidence="3" id="KW-1185">Reference proteome</keyword>